<keyword evidence="12" id="KW-1185">Reference proteome</keyword>
<evidence type="ECO:0000256" key="3">
    <source>
        <dbReference type="ARBA" id="ARBA00022679"/>
    </source>
</evidence>
<feature type="region of interest" description="Disordered" evidence="9">
    <location>
        <begin position="142"/>
        <end position="176"/>
    </location>
</feature>
<dbReference type="PANTHER" id="PTHR44899">
    <property type="entry name" value="CAMK FAMILY PROTEIN KINASE"/>
    <property type="match status" value="1"/>
</dbReference>
<dbReference type="PROSITE" id="PS50011">
    <property type="entry name" value="PROTEIN_KINASE_DOM"/>
    <property type="match status" value="1"/>
</dbReference>
<dbReference type="InterPro" id="IPR000719">
    <property type="entry name" value="Prot_kinase_dom"/>
</dbReference>
<dbReference type="Proteomes" id="UP000695562">
    <property type="component" value="Unassembled WGS sequence"/>
</dbReference>
<comment type="catalytic activity">
    <reaction evidence="7">
        <text>L-threonyl-[protein] + ATP = O-phospho-L-threonyl-[protein] + ADP + H(+)</text>
        <dbReference type="Rhea" id="RHEA:46608"/>
        <dbReference type="Rhea" id="RHEA-COMP:11060"/>
        <dbReference type="Rhea" id="RHEA-COMP:11605"/>
        <dbReference type="ChEBI" id="CHEBI:15378"/>
        <dbReference type="ChEBI" id="CHEBI:30013"/>
        <dbReference type="ChEBI" id="CHEBI:30616"/>
        <dbReference type="ChEBI" id="CHEBI:61977"/>
        <dbReference type="ChEBI" id="CHEBI:456216"/>
        <dbReference type="EC" id="2.7.11.1"/>
    </reaction>
</comment>
<dbReference type="AlphaFoldDB" id="A0A8J4Q1A3"/>
<keyword evidence="3" id="KW-0808">Transferase</keyword>
<evidence type="ECO:0000256" key="2">
    <source>
        <dbReference type="ARBA" id="ARBA00022527"/>
    </source>
</evidence>
<evidence type="ECO:0000256" key="5">
    <source>
        <dbReference type="ARBA" id="ARBA00022777"/>
    </source>
</evidence>
<dbReference type="SUPFAM" id="SSF55729">
    <property type="entry name" value="Acyl-CoA N-acyltransferases (Nat)"/>
    <property type="match status" value="1"/>
</dbReference>
<evidence type="ECO:0000313" key="12">
    <source>
        <dbReference type="Proteomes" id="UP000695562"/>
    </source>
</evidence>
<sequence length="628" mass="71646">MDILANYTKIKDLRSGGEGKAILLKKENQLYICKQRIFDSINEATAGLNEAYALASVNHPNVVKLEGVTVFEQDKMIYLCIIMEYCPKGDLADFLLDISGVFDTDPLSEHSMRSSSVGSSAKTSSSSLDELINALETEYISNTPSQTSSSNLSTLHSGQTTPIKSPKSDKRKTKDEKICTIKMTKDMTNYVSYDRKGNKVPMQSNEDEMTLLSNQIDRRGDTKYLIEQNQLCEWLLQLCYGVQALHKQHLIHRDLKSENIFISSNNTLKIGDFGLAYKTTSKAINAKGAVGTYLYSAPEVLEDQIYDKSADIFSLGCIFYELITLKNLCRERIYLAQEMIENKFDQMSFITSFPQKFQKLVPIVLKMLDKNPHLRPSIECIIDSLERMDKSQLKEKIWFRKSESTIHHFKGIHRQLDKEHFPEAAKVLANALADDPRFTSIFPPSDAYSLGHLTALFEFLLNTMSTYRASIWGSFTYDNKLVCVMTWFNPDQQKRIKFKDFVFGSFNFVRRFGIPRVKAVSGLISFVDSIFQSQKKAEKGKYWLLNYIATEEDYRGSSIATQLLDHILSIADHSNLKCKTYTFSNASHAFLQRNGFEVTSEITKENNKDIPKGIHHVWILERDPKPLV</sequence>
<dbReference type="Gene3D" id="1.10.510.10">
    <property type="entry name" value="Transferase(Phosphotransferase) domain 1"/>
    <property type="match status" value="2"/>
</dbReference>
<feature type="compositionally biased region" description="Polar residues" evidence="9">
    <location>
        <begin position="142"/>
        <end position="163"/>
    </location>
</feature>
<dbReference type="InterPro" id="IPR051131">
    <property type="entry name" value="NEK_Ser/Thr_kinase_NIMA"/>
</dbReference>
<proteinExistence type="predicted"/>
<dbReference type="CDD" id="cd04301">
    <property type="entry name" value="NAT_SF"/>
    <property type="match status" value="1"/>
</dbReference>
<name>A0A8J4Q1A3_9MYCE</name>
<dbReference type="GO" id="GO:0005524">
    <property type="term" value="F:ATP binding"/>
    <property type="evidence" value="ECO:0007669"/>
    <property type="project" value="UniProtKB-KW"/>
</dbReference>
<organism evidence="11 12">
    <name type="scientific">Polysphondylium violaceum</name>
    <dbReference type="NCBI Taxonomy" id="133409"/>
    <lineage>
        <taxon>Eukaryota</taxon>
        <taxon>Amoebozoa</taxon>
        <taxon>Evosea</taxon>
        <taxon>Eumycetozoa</taxon>
        <taxon>Dictyostelia</taxon>
        <taxon>Dictyosteliales</taxon>
        <taxon>Dictyosteliaceae</taxon>
        <taxon>Polysphondylium</taxon>
    </lineage>
</organism>
<keyword evidence="2" id="KW-0723">Serine/threonine-protein kinase</keyword>
<evidence type="ECO:0000256" key="8">
    <source>
        <dbReference type="ARBA" id="ARBA00048679"/>
    </source>
</evidence>
<dbReference type="EC" id="2.7.11.1" evidence="1"/>
<dbReference type="InterPro" id="IPR011009">
    <property type="entry name" value="Kinase-like_dom_sf"/>
</dbReference>
<evidence type="ECO:0000256" key="1">
    <source>
        <dbReference type="ARBA" id="ARBA00012513"/>
    </source>
</evidence>
<evidence type="ECO:0000256" key="7">
    <source>
        <dbReference type="ARBA" id="ARBA00047899"/>
    </source>
</evidence>
<dbReference type="EMBL" id="AJWJ01000043">
    <property type="protein sequence ID" value="KAF2076954.1"/>
    <property type="molecule type" value="Genomic_DNA"/>
</dbReference>
<evidence type="ECO:0000256" key="9">
    <source>
        <dbReference type="SAM" id="MobiDB-lite"/>
    </source>
</evidence>
<keyword evidence="6" id="KW-0067">ATP-binding</keyword>
<protein>
    <recommendedName>
        <fullName evidence="1">non-specific serine/threonine protein kinase</fullName>
        <ecNumber evidence="1">2.7.11.1</ecNumber>
    </recommendedName>
</protein>
<evidence type="ECO:0000259" key="10">
    <source>
        <dbReference type="PROSITE" id="PS50011"/>
    </source>
</evidence>
<dbReference type="SUPFAM" id="SSF56112">
    <property type="entry name" value="Protein kinase-like (PK-like)"/>
    <property type="match status" value="1"/>
</dbReference>
<dbReference type="Gene3D" id="3.40.630.30">
    <property type="match status" value="1"/>
</dbReference>
<evidence type="ECO:0000256" key="4">
    <source>
        <dbReference type="ARBA" id="ARBA00022741"/>
    </source>
</evidence>
<dbReference type="InterPro" id="IPR016181">
    <property type="entry name" value="Acyl_CoA_acyltransferase"/>
</dbReference>
<dbReference type="Pfam" id="PF13508">
    <property type="entry name" value="Acetyltransf_7"/>
    <property type="match status" value="1"/>
</dbReference>
<accession>A0A8J4Q1A3</accession>
<keyword evidence="4" id="KW-0547">Nucleotide-binding</keyword>
<dbReference type="Pfam" id="PF00069">
    <property type="entry name" value="Pkinase"/>
    <property type="match status" value="1"/>
</dbReference>
<dbReference type="InterPro" id="IPR008271">
    <property type="entry name" value="Ser/Thr_kinase_AS"/>
</dbReference>
<dbReference type="PANTHER" id="PTHR44899:SF3">
    <property type="entry name" value="SERINE_THREONINE-PROTEIN KINASE NEK1"/>
    <property type="match status" value="1"/>
</dbReference>
<feature type="domain" description="Protein kinase" evidence="10">
    <location>
        <begin position="7"/>
        <end position="399"/>
    </location>
</feature>
<reference evidence="11" key="1">
    <citation type="submission" date="2020-01" db="EMBL/GenBank/DDBJ databases">
        <title>Development of genomics and gene disruption for Polysphondylium violaceum indicates a role for the polyketide synthase stlB in stalk morphogenesis.</title>
        <authorList>
            <person name="Narita B."/>
            <person name="Kawabe Y."/>
            <person name="Kin K."/>
            <person name="Saito T."/>
            <person name="Gibbs R."/>
            <person name="Kuspa A."/>
            <person name="Muzny D."/>
            <person name="Queller D."/>
            <person name="Richards S."/>
            <person name="Strassman J."/>
            <person name="Sucgang R."/>
            <person name="Worley K."/>
            <person name="Schaap P."/>
        </authorList>
    </citation>
    <scope>NUCLEOTIDE SEQUENCE</scope>
    <source>
        <strain evidence="11">QSvi11</strain>
    </source>
</reference>
<dbReference type="GO" id="GO:0004674">
    <property type="term" value="F:protein serine/threonine kinase activity"/>
    <property type="evidence" value="ECO:0007669"/>
    <property type="project" value="UniProtKB-KW"/>
</dbReference>
<feature type="compositionally biased region" description="Basic and acidic residues" evidence="9">
    <location>
        <begin position="166"/>
        <end position="176"/>
    </location>
</feature>
<gene>
    <name evidence="11" type="ORF">CYY_001730</name>
</gene>
<comment type="caution">
    <text evidence="11">The sequence shown here is derived from an EMBL/GenBank/DDBJ whole genome shotgun (WGS) entry which is preliminary data.</text>
</comment>
<dbReference type="OrthoDB" id="4062651at2759"/>
<dbReference type="GO" id="GO:0016747">
    <property type="term" value="F:acyltransferase activity, transferring groups other than amino-acyl groups"/>
    <property type="evidence" value="ECO:0007669"/>
    <property type="project" value="InterPro"/>
</dbReference>
<dbReference type="InterPro" id="IPR000182">
    <property type="entry name" value="GNAT_dom"/>
</dbReference>
<dbReference type="SMART" id="SM00220">
    <property type="entry name" value="S_TKc"/>
    <property type="match status" value="1"/>
</dbReference>
<keyword evidence="5" id="KW-0418">Kinase</keyword>
<comment type="catalytic activity">
    <reaction evidence="8">
        <text>L-seryl-[protein] + ATP = O-phospho-L-seryl-[protein] + ADP + H(+)</text>
        <dbReference type="Rhea" id="RHEA:17989"/>
        <dbReference type="Rhea" id="RHEA-COMP:9863"/>
        <dbReference type="Rhea" id="RHEA-COMP:11604"/>
        <dbReference type="ChEBI" id="CHEBI:15378"/>
        <dbReference type="ChEBI" id="CHEBI:29999"/>
        <dbReference type="ChEBI" id="CHEBI:30616"/>
        <dbReference type="ChEBI" id="CHEBI:83421"/>
        <dbReference type="ChEBI" id="CHEBI:456216"/>
        <dbReference type="EC" id="2.7.11.1"/>
    </reaction>
</comment>
<evidence type="ECO:0000256" key="6">
    <source>
        <dbReference type="ARBA" id="ARBA00022840"/>
    </source>
</evidence>
<dbReference type="PROSITE" id="PS00108">
    <property type="entry name" value="PROTEIN_KINASE_ST"/>
    <property type="match status" value="1"/>
</dbReference>
<evidence type="ECO:0000313" key="11">
    <source>
        <dbReference type="EMBL" id="KAF2076954.1"/>
    </source>
</evidence>